<evidence type="ECO:0000313" key="3">
    <source>
        <dbReference type="EMBL" id="RZM77303.1"/>
    </source>
</evidence>
<accession>A0A4Q7E4T6</accession>
<dbReference type="InterPro" id="IPR013783">
    <property type="entry name" value="Ig-like_fold"/>
</dbReference>
<organism evidence="3 4">
    <name type="scientific">Leptolyngbya iicbica LK</name>
    <dbReference type="NCBI Taxonomy" id="2294035"/>
    <lineage>
        <taxon>Bacteria</taxon>
        <taxon>Bacillati</taxon>
        <taxon>Cyanobacteriota</taxon>
        <taxon>Cyanophyceae</taxon>
        <taxon>Leptolyngbyales</taxon>
        <taxon>Leptolyngbyaceae</taxon>
        <taxon>Leptolyngbya group</taxon>
        <taxon>Leptolyngbya</taxon>
        <taxon>Leptolyngbya iicbica</taxon>
    </lineage>
</organism>
<dbReference type="Gene3D" id="2.60.40.10">
    <property type="entry name" value="Immunoglobulins"/>
    <property type="match status" value="1"/>
</dbReference>
<dbReference type="OrthoDB" id="7873998at2"/>
<keyword evidence="1" id="KW-0812">Transmembrane</keyword>
<keyword evidence="1" id="KW-1133">Transmembrane helix</keyword>
<comment type="caution">
    <text evidence="3">The sequence shown here is derived from an EMBL/GenBank/DDBJ whole genome shotgun (WGS) entry which is preliminary data.</text>
</comment>
<gene>
    <name evidence="3" type="ORF">DYY88_16820</name>
</gene>
<keyword evidence="2" id="KW-0732">Signal</keyword>
<name>A0A4Q7E4T6_9CYAN</name>
<feature type="signal peptide" evidence="2">
    <location>
        <begin position="1"/>
        <end position="21"/>
    </location>
</feature>
<evidence type="ECO:0000313" key="4">
    <source>
        <dbReference type="Proteomes" id="UP000292459"/>
    </source>
</evidence>
<keyword evidence="4" id="KW-1185">Reference proteome</keyword>
<keyword evidence="1" id="KW-0472">Membrane</keyword>
<dbReference type="SUPFAM" id="SSF49478">
    <property type="entry name" value="Cna protein B-type domain"/>
    <property type="match status" value="1"/>
</dbReference>
<keyword evidence="3" id="KW-0645">Protease</keyword>
<evidence type="ECO:0000256" key="1">
    <source>
        <dbReference type="SAM" id="Phobius"/>
    </source>
</evidence>
<keyword evidence="3" id="KW-0378">Hydrolase</keyword>
<dbReference type="RefSeq" id="WP_052288358.1">
    <property type="nucleotide sequence ID" value="NZ_QVFV01000004.1"/>
</dbReference>
<protein>
    <submittedName>
        <fullName evidence="3">Carboxypeptidase regulatory-like domain-containing protein</fullName>
    </submittedName>
</protein>
<dbReference type="AlphaFoldDB" id="A0A4Q7E4T6"/>
<sequence>MKTLISGLLLSGSLLASSAPAAFAHAAQTDYFVDLFAEDLELEFTASFSTGEPMADAEVIVYAPGDRETPWQEAMTDEAGQFTFKPDETLVGDWRIEFERDGHQDIRIVPIDDRGIDYQNISDAGDTEFHEIAHLRMGLAALSVTSLAIGAIVLQRRSSQQ</sequence>
<feature type="transmembrane region" description="Helical" evidence="1">
    <location>
        <begin position="135"/>
        <end position="154"/>
    </location>
</feature>
<dbReference type="GO" id="GO:0004180">
    <property type="term" value="F:carboxypeptidase activity"/>
    <property type="evidence" value="ECO:0007669"/>
    <property type="project" value="UniProtKB-KW"/>
</dbReference>
<feature type="chain" id="PRO_5020569608" evidence="2">
    <location>
        <begin position="22"/>
        <end position="161"/>
    </location>
</feature>
<dbReference type="EMBL" id="QVFV01000004">
    <property type="protein sequence ID" value="RZM77303.1"/>
    <property type="molecule type" value="Genomic_DNA"/>
</dbReference>
<keyword evidence="3" id="KW-0121">Carboxypeptidase</keyword>
<proteinExistence type="predicted"/>
<dbReference type="Proteomes" id="UP000292459">
    <property type="component" value="Unassembled WGS sequence"/>
</dbReference>
<evidence type="ECO:0000256" key="2">
    <source>
        <dbReference type="SAM" id="SignalP"/>
    </source>
</evidence>
<reference evidence="3 4" key="1">
    <citation type="submission" date="2018-11" db="EMBL/GenBank/DDBJ databases">
        <title>Whole genome sequencing of an environmental sample.</title>
        <authorList>
            <person name="Sarangi A.N."/>
            <person name="Singh D."/>
            <person name="Tripathy S."/>
        </authorList>
    </citation>
    <scope>NUCLEOTIDE SEQUENCE [LARGE SCALE GENOMIC DNA]</scope>
    <source>
        <strain evidence="3 4">Lakshadweep</strain>
    </source>
</reference>